<evidence type="ECO:0000256" key="4">
    <source>
        <dbReference type="ARBA" id="ARBA00023237"/>
    </source>
</evidence>
<evidence type="ECO:0000256" key="2">
    <source>
        <dbReference type="ARBA" id="ARBA00022729"/>
    </source>
</evidence>
<proteinExistence type="predicted"/>
<keyword evidence="2" id="KW-0732">Signal</keyword>
<evidence type="ECO:0008006" key="6">
    <source>
        <dbReference type="Google" id="ProtNLM"/>
    </source>
</evidence>
<dbReference type="InterPro" id="IPR010583">
    <property type="entry name" value="MipA"/>
</dbReference>
<organism evidence="5">
    <name type="scientific">Knufia peltigerae</name>
    <dbReference type="NCBI Taxonomy" id="1002370"/>
    <lineage>
        <taxon>Eukaryota</taxon>
        <taxon>Fungi</taxon>
        <taxon>Dikarya</taxon>
        <taxon>Ascomycota</taxon>
        <taxon>Pezizomycotina</taxon>
        <taxon>Eurotiomycetes</taxon>
        <taxon>Chaetothyriomycetidae</taxon>
        <taxon>Chaetothyriales</taxon>
        <taxon>Trichomeriaceae</taxon>
        <taxon>Knufia</taxon>
    </lineage>
</organism>
<name>A0AA38XQ16_9EURO</name>
<evidence type="ECO:0000256" key="1">
    <source>
        <dbReference type="ARBA" id="ARBA00004442"/>
    </source>
</evidence>
<evidence type="ECO:0000313" key="5">
    <source>
        <dbReference type="EMBL" id="KAJ9617356.1"/>
    </source>
</evidence>
<comment type="caution">
    <text evidence="5">The sequence shown here is derived from an EMBL/GenBank/DDBJ whole genome shotgun (WGS) entry which is preliminary data.</text>
</comment>
<dbReference type="EMBL" id="JAPDRN010000165">
    <property type="protein sequence ID" value="KAJ9617356.1"/>
    <property type="molecule type" value="Genomic_DNA"/>
</dbReference>
<evidence type="ECO:0000256" key="3">
    <source>
        <dbReference type="ARBA" id="ARBA00023136"/>
    </source>
</evidence>
<protein>
    <recommendedName>
        <fullName evidence="6">MipA/OmpV family protein</fullName>
    </recommendedName>
</protein>
<dbReference type="PANTHER" id="PTHR38776:SF1">
    <property type="entry name" value="MLTA-INTERACTING PROTEIN-RELATED"/>
    <property type="match status" value="1"/>
</dbReference>
<keyword evidence="3" id="KW-0472">Membrane</keyword>
<sequence>MLRAQHASPSLQRTTSMTSLSPALLRPLLCTVALSTPLLANAQEQAPGVQAGITFGATTGAYAHYDDKPLVLPALSWQGKRFFASPGSLGMNLYKADGLRLSAVATPYTLRFKTDDVNDPQLRRLHSRQMSAMVGINADYSADWGAVAASVKREVSGHGGGVESSLHYSYPIQAGRFTWVPRVGVVHSSARLLDYYYGISDDEALRSGLAAYKPGSATSPSLQIAVSTPLGTKWRATGVVANQWFGDAVEDSPMARRSSQTSAFISLMRAF</sequence>
<reference evidence="5" key="1">
    <citation type="submission" date="2022-10" db="EMBL/GenBank/DDBJ databases">
        <title>Culturing micro-colonial fungi from biological soil crusts in the Mojave desert and describing Neophaeococcomyces mojavensis, and introducing the new genera and species Taxawa tesnikishii.</title>
        <authorList>
            <person name="Kurbessoian T."/>
            <person name="Stajich J.E."/>
        </authorList>
    </citation>
    <scope>NUCLEOTIDE SEQUENCE</scope>
    <source>
        <strain evidence="5">TK_35</strain>
    </source>
</reference>
<gene>
    <name evidence="5" type="ORF">H2204_013898</name>
</gene>
<dbReference type="AlphaFoldDB" id="A0AA38XQ16"/>
<accession>A0AA38XQ16</accession>
<dbReference type="Pfam" id="PF06629">
    <property type="entry name" value="MipA"/>
    <property type="match status" value="1"/>
</dbReference>
<comment type="subcellular location">
    <subcellularLocation>
        <location evidence="1">Cell outer membrane</location>
    </subcellularLocation>
</comment>
<dbReference type="PANTHER" id="PTHR38776">
    <property type="entry name" value="MLTA-INTERACTING PROTEIN-RELATED"/>
    <property type="match status" value="1"/>
</dbReference>
<keyword evidence="4" id="KW-0998">Cell outer membrane</keyword>